<dbReference type="InterPro" id="IPR006379">
    <property type="entry name" value="HAD-SF_hydro_IIB"/>
</dbReference>
<dbReference type="PANTHER" id="PTHR10000:SF8">
    <property type="entry name" value="HAD SUPERFAMILY HYDROLASE-LIKE, TYPE 3"/>
    <property type="match status" value="1"/>
</dbReference>
<dbReference type="GO" id="GO:0016791">
    <property type="term" value="F:phosphatase activity"/>
    <property type="evidence" value="ECO:0007669"/>
    <property type="project" value="TreeGrafter"/>
</dbReference>
<dbReference type="Gene3D" id="3.40.50.1000">
    <property type="entry name" value="HAD superfamily/HAD-like"/>
    <property type="match status" value="1"/>
</dbReference>
<protein>
    <recommendedName>
        <fullName evidence="3">Cof subfamily protein (Haloacid dehalogenase superfamily)/HAD superfamily hydrolase (TIGR01484 family)</fullName>
    </recommendedName>
</protein>
<keyword evidence="2" id="KW-1185">Reference proteome</keyword>
<comment type="caution">
    <text evidence="1">The sequence shown here is derived from an EMBL/GenBank/DDBJ whole genome shotgun (WGS) entry which is preliminary data.</text>
</comment>
<sequence>MAVGSTALPAPRVVASDLDGTLLGPDGRVSPRTARALLAAADAGVEVVFVTARPPRWLVELAPYVARHGAAICANGAAVVEVASLRVVEQHGMDAPLVAELARRARAALGQDEVQLAVESVRGFATEDHYRGPHDVPPGTPTAERIEDVLDDATLKLLVRTTTPRPDLHAALAVAFEDLATVAHSGVDDLGEVSRPDVSKATTLATWLAARGVEAEDVWALGDAANDLPMLTWAGRSFAMGNAAEHVRATADEVVATNADDGAAQVLERAVALTRASGSGGGS</sequence>
<evidence type="ECO:0008006" key="3">
    <source>
        <dbReference type="Google" id="ProtNLM"/>
    </source>
</evidence>
<dbReference type="GO" id="GO:0005829">
    <property type="term" value="C:cytosol"/>
    <property type="evidence" value="ECO:0007669"/>
    <property type="project" value="TreeGrafter"/>
</dbReference>
<reference evidence="1 2" key="1">
    <citation type="submission" date="2017-11" db="EMBL/GenBank/DDBJ databases">
        <title>Genomic Encyclopedia of Archaeal and Bacterial Type Strains, Phase II (KMG-II): From Individual Species to Whole Genera.</title>
        <authorList>
            <person name="Goeker M."/>
        </authorList>
    </citation>
    <scope>NUCLEOTIDE SEQUENCE [LARGE SCALE GENOMIC DNA]</scope>
    <source>
        <strain evidence="1 2">DSM 22413</strain>
    </source>
</reference>
<evidence type="ECO:0000313" key="2">
    <source>
        <dbReference type="Proteomes" id="UP000231586"/>
    </source>
</evidence>
<dbReference type="Pfam" id="PF08282">
    <property type="entry name" value="Hydrolase_3"/>
    <property type="match status" value="1"/>
</dbReference>
<dbReference type="AlphaFoldDB" id="A0A2M8WV87"/>
<dbReference type="NCBIfam" id="TIGR01484">
    <property type="entry name" value="HAD-SF-IIB"/>
    <property type="match status" value="1"/>
</dbReference>
<dbReference type="EMBL" id="PGTZ01000006">
    <property type="protein sequence ID" value="PJI94838.1"/>
    <property type="molecule type" value="Genomic_DNA"/>
</dbReference>
<dbReference type="Gene3D" id="3.30.1240.10">
    <property type="match status" value="1"/>
</dbReference>
<dbReference type="Proteomes" id="UP000231586">
    <property type="component" value="Unassembled WGS sequence"/>
</dbReference>
<dbReference type="InterPro" id="IPR023214">
    <property type="entry name" value="HAD_sf"/>
</dbReference>
<dbReference type="PANTHER" id="PTHR10000">
    <property type="entry name" value="PHOSPHOSERINE PHOSPHATASE"/>
    <property type="match status" value="1"/>
</dbReference>
<dbReference type="PROSITE" id="PS01229">
    <property type="entry name" value="COF_2"/>
    <property type="match status" value="1"/>
</dbReference>
<dbReference type="SUPFAM" id="SSF56784">
    <property type="entry name" value="HAD-like"/>
    <property type="match status" value="1"/>
</dbReference>
<proteinExistence type="predicted"/>
<dbReference type="GO" id="GO:0000287">
    <property type="term" value="F:magnesium ion binding"/>
    <property type="evidence" value="ECO:0007669"/>
    <property type="project" value="TreeGrafter"/>
</dbReference>
<organism evidence="1 2">
    <name type="scientific">Luteimicrobium subarcticum</name>
    <dbReference type="NCBI Taxonomy" id="620910"/>
    <lineage>
        <taxon>Bacteria</taxon>
        <taxon>Bacillati</taxon>
        <taxon>Actinomycetota</taxon>
        <taxon>Actinomycetes</taxon>
        <taxon>Micrococcales</taxon>
        <taxon>Luteimicrobium</taxon>
    </lineage>
</organism>
<evidence type="ECO:0000313" key="1">
    <source>
        <dbReference type="EMBL" id="PJI94838.1"/>
    </source>
</evidence>
<dbReference type="RefSeq" id="WP_245858946.1">
    <property type="nucleotide sequence ID" value="NZ_PGTZ01000006.1"/>
</dbReference>
<gene>
    <name evidence="1" type="ORF">CLV34_0686</name>
</gene>
<accession>A0A2M8WV87</accession>
<name>A0A2M8WV87_9MICO</name>
<dbReference type="InterPro" id="IPR036412">
    <property type="entry name" value="HAD-like_sf"/>
</dbReference>